<evidence type="ECO:0000256" key="1">
    <source>
        <dbReference type="ARBA" id="ARBA00022737"/>
    </source>
</evidence>
<feature type="repeat" description="PPR" evidence="2">
    <location>
        <begin position="57"/>
        <end position="87"/>
    </location>
</feature>
<dbReference type="EMBL" id="CP126655">
    <property type="protein sequence ID" value="WJZ92815.1"/>
    <property type="molecule type" value="Genomic_DNA"/>
</dbReference>
<dbReference type="Gene3D" id="1.25.40.10">
    <property type="entry name" value="Tetratricopeptide repeat domain"/>
    <property type="match status" value="1"/>
</dbReference>
<dbReference type="InterPro" id="IPR046960">
    <property type="entry name" value="PPR_At4g14850-like_plant"/>
</dbReference>
<reference evidence="3 4" key="1">
    <citation type="journal article" date="2023" name="Hortic Res">
        <title>The complete reference genome for grapevine (Vitis vinifera L.) genetics and breeding.</title>
        <authorList>
            <person name="Shi X."/>
            <person name="Cao S."/>
            <person name="Wang X."/>
            <person name="Huang S."/>
            <person name="Wang Y."/>
            <person name="Liu Z."/>
            <person name="Liu W."/>
            <person name="Leng X."/>
            <person name="Peng Y."/>
            <person name="Wang N."/>
            <person name="Wang Y."/>
            <person name="Ma Z."/>
            <person name="Xu X."/>
            <person name="Zhang F."/>
            <person name="Xue H."/>
            <person name="Zhong H."/>
            <person name="Wang Y."/>
            <person name="Zhang K."/>
            <person name="Velt A."/>
            <person name="Avia K."/>
            <person name="Holtgrawe D."/>
            <person name="Grimplet J."/>
            <person name="Matus J.T."/>
            <person name="Ware D."/>
            <person name="Wu X."/>
            <person name="Wang H."/>
            <person name="Liu C."/>
            <person name="Fang Y."/>
            <person name="Rustenholz C."/>
            <person name="Cheng Z."/>
            <person name="Xiao H."/>
            <person name="Zhou Y."/>
        </authorList>
    </citation>
    <scope>NUCLEOTIDE SEQUENCE [LARGE SCALE GENOMIC DNA]</scope>
    <source>
        <strain evidence="4">cv. Pinot noir / PN40024</strain>
        <tissue evidence="3">Leaf</tissue>
    </source>
</reference>
<keyword evidence="1" id="KW-0677">Repeat</keyword>
<name>A0ABY9CDA7_VITVI</name>
<feature type="repeat" description="PPR" evidence="2">
    <location>
        <begin position="22"/>
        <end position="56"/>
    </location>
</feature>
<evidence type="ECO:0000313" key="4">
    <source>
        <dbReference type="Proteomes" id="UP001227230"/>
    </source>
</evidence>
<dbReference type="PANTHER" id="PTHR47926">
    <property type="entry name" value="PENTATRICOPEPTIDE REPEAT-CONTAINING PROTEIN"/>
    <property type="match status" value="1"/>
</dbReference>
<gene>
    <name evidence="3" type="ORF">VitviT2T_011790</name>
</gene>
<dbReference type="PROSITE" id="PS51375">
    <property type="entry name" value="PPR"/>
    <property type="match status" value="2"/>
</dbReference>
<proteinExistence type="predicted"/>
<dbReference type="InterPro" id="IPR011990">
    <property type="entry name" value="TPR-like_helical_dom_sf"/>
</dbReference>
<organism evidence="3 4">
    <name type="scientific">Vitis vinifera</name>
    <name type="common">Grape</name>
    <dbReference type="NCBI Taxonomy" id="29760"/>
    <lineage>
        <taxon>Eukaryota</taxon>
        <taxon>Viridiplantae</taxon>
        <taxon>Streptophyta</taxon>
        <taxon>Embryophyta</taxon>
        <taxon>Tracheophyta</taxon>
        <taxon>Spermatophyta</taxon>
        <taxon>Magnoliopsida</taxon>
        <taxon>eudicotyledons</taxon>
        <taxon>Gunneridae</taxon>
        <taxon>Pentapetalae</taxon>
        <taxon>rosids</taxon>
        <taxon>Vitales</taxon>
        <taxon>Vitaceae</taxon>
        <taxon>Viteae</taxon>
        <taxon>Vitis</taxon>
    </lineage>
</organism>
<evidence type="ECO:0008006" key="5">
    <source>
        <dbReference type="Google" id="ProtNLM"/>
    </source>
</evidence>
<dbReference type="InterPro" id="IPR002885">
    <property type="entry name" value="PPR_rpt"/>
</dbReference>
<dbReference type="NCBIfam" id="TIGR00756">
    <property type="entry name" value="PPR"/>
    <property type="match status" value="2"/>
</dbReference>
<evidence type="ECO:0000313" key="3">
    <source>
        <dbReference type="EMBL" id="WJZ92815.1"/>
    </source>
</evidence>
<protein>
    <recommendedName>
        <fullName evidence="5">Pentatricopeptide repeat-containing protein</fullName>
    </recommendedName>
</protein>
<dbReference type="Proteomes" id="UP001227230">
    <property type="component" value="Chromosome 8"/>
</dbReference>
<sequence>MQKTGFIEKARSLFMQMGNLRDQSSWNIMIARCGMNSQGREACELVSHMEKDGYKLNSITFTSLLSTYSHSGLIEEGCWYFDMMMRKYKIQLGFEQWTCIIDMYA</sequence>
<keyword evidence="4" id="KW-1185">Reference proteome</keyword>
<accession>A0ABY9CDA7</accession>
<evidence type="ECO:0000256" key="2">
    <source>
        <dbReference type="PROSITE-ProRule" id="PRU00708"/>
    </source>
</evidence>
<dbReference type="Pfam" id="PF13041">
    <property type="entry name" value="PPR_2"/>
    <property type="match status" value="1"/>
</dbReference>
<dbReference type="PANTHER" id="PTHR47926:SF386">
    <property type="entry name" value="PENTATRICOPEPTIDE REPEAT-CONTAINING PROTEIN"/>
    <property type="match status" value="1"/>
</dbReference>